<keyword evidence="3" id="KW-1185">Reference proteome</keyword>
<organism evidence="2 3">
    <name type="scientific">Sorangium atrum</name>
    <dbReference type="NCBI Taxonomy" id="2995308"/>
    <lineage>
        <taxon>Bacteria</taxon>
        <taxon>Pseudomonadati</taxon>
        <taxon>Myxococcota</taxon>
        <taxon>Polyangia</taxon>
        <taxon>Polyangiales</taxon>
        <taxon>Polyangiaceae</taxon>
        <taxon>Sorangium</taxon>
    </lineage>
</organism>
<name>A0ABT5C617_9BACT</name>
<comment type="caution">
    <text evidence="2">The sequence shown here is derived from an EMBL/GenBank/DDBJ whole genome shotgun (WGS) entry which is preliminary data.</text>
</comment>
<dbReference type="Pfam" id="PF13565">
    <property type="entry name" value="HTH_32"/>
    <property type="match status" value="1"/>
</dbReference>
<gene>
    <name evidence="2" type="ORF">POL72_29290</name>
</gene>
<dbReference type="RefSeq" id="WP_272099279.1">
    <property type="nucleotide sequence ID" value="NZ_JAQNDK010000003.1"/>
</dbReference>
<proteinExistence type="predicted"/>
<accession>A0ABT5C617</accession>
<feature type="compositionally biased region" description="Basic and acidic residues" evidence="1">
    <location>
        <begin position="148"/>
        <end position="158"/>
    </location>
</feature>
<dbReference type="Proteomes" id="UP001217485">
    <property type="component" value="Unassembled WGS sequence"/>
</dbReference>
<sequence>MLVARRIQALRLLDKGWTITQAAEATGTYRREVRRVANRFLEGGVEHALSEEPRRRRSKLLDSAQTAALIAMVCGPPPEGRARWTIALIADEAARRKVVRSVSQETIRRTLADQDIKPWREKNVVRSEDRHAVRRADEGRAGAIRPAPRPERTGRSAR</sequence>
<reference evidence="2 3" key="1">
    <citation type="submission" date="2023-01" db="EMBL/GenBank/DDBJ databases">
        <title>Minimal conservation of predation-associated metabolite biosynthetic gene clusters underscores biosynthetic potential of Myxococcota including descriptions for ten novel species: Archangium lansinium sp. nov., Myxococcus landrumus sp. nov., Nannocystis bai.</title>
        <authorList>
            <person name="Ahearne A."/>
            <person name="Stevens C."/>
            <person name="Dowd S."/>
        </authorList>
    </citation>
    <scope>NUCLEOTIDE SEQUENCE [LARGE SCALE GENOMIC DNA]</scope>
    <source>
        <strain evidence="2 3">WIWO2</strain>
    </source>
</reference>
<dbReference type="SUPFAM" id="SSF46689">
    <property type="entry name" value="Homeodomain-like"/>
    <property type="match status" value="1"/>
</dbReference>
<feature type="compositionally biased region" description="Basic and acidic residues" evidence="1">
    <location>
        <begin position="123"/>
        <end position="140"/>
    </location>
</feature>
<evidence type="ECO:0000313" key="2">
    <source>
        <dbReference type="EMBL" id="MDC0681868.1"/>
    </source>
</evidence>
<evidence type="ECO:0000313" key="3">
    <source>
        <dbReference type="Proteomes" id="UP001217485"/>
    </source>
</evidence>
<dbReference type="InterPro" id="IPR009057">
    <property type="entry name" value="Homeodomain-like_sf"/>
</dbReference>
<dbReference type="EMBL" id="JAQNDK010000003">
    <property type="protein sequence ID" value="MDC0681868.1"/>
    <property type="molecule type" value="Genomic_DNA"/>
</dbReference>
<evidence type="ECO:0000256" key="1">
    <source>
        <dbReference type="SAM" id="MobiDB-lite"/>
    </source>
</evidence>
<protein>
    <submittedName>
        <fullName evidence="2">Helix-turn-helix domain-containing protein</fullName>
    </submittedName>
</protein>
<feature type="region of interest" description="Disordered" evidence="1">
    <location>
        <begin position="123"/>
        <end position="158"/>
    </location>
</feature>